<dbReference type="InterPro" id="IPR024079">
    <property type="entry name" value="MetalloPept_cat_dom_sf"/>
</dbReference>
<evidence type="ECO:0000313" key="6">
    <source>
        <dbReference type="EMBL" id="KKM62752.1"/>
    </source>
</evidence>
<evidence type="ECO:0000256" key="1">
    <source>
        <dbReference type="ARBA" id="ARBA00022670"/>
    </source>
</evidence>
<keyword evidence="1" id="KW-0645">Protease</keyword>
<feature type="domain" description="Peptidase M10 metallopeptidase" evidence="5">
    <location>
        <begin position="114"/>
        <end position="195"/>
    </location>
</feature>
<protein>
    <recommendedName>
        <fullName evidence="5">Peptidase M10 metallopeptidase domain-containing protein</fullName>
    </recommendedName>
</protein>
<keyword evidence="3" id="KW-0378">Hydrolase</keyword>
<dbReference type="GO" id="GO:0006508">
    <property type="term" value="P:proteolysis"/>
    <property type="evidence" value="ECO:0007669"/>
    <property type="project" value="UniProtKB-KW"/>
</dbReference>
<evidence type="ECO:0000256" key="3">
    <source>
        <dbReference type="ARBA" id="ARBA00022801"/>
    </source>
</evidence>
<dbReference type="EMBL" id="LAZR01011234">
    <property type="protein sequence ID" value="KKM62752.1"/>
    <property type="molecule type" value="Genomic_DNA"/>
</dbReference>
<gene>
    <name evidence="6" type="ORF">LCGC14_1518490</name>
</gene>
<keyword evidence="2" id="KW-0479">Metal-binding</keyword>
<comment type="caution">
    <text evidence="6">The sequence shown here is derived from an EMBL/GenBank/DDBJ whole genome shotgun (WGS) entry which is preliminary data.</text>
</comment>
<dbReference type="AlphaFoldDB" id="A0A0F9M0F0"/>
<dbReference type="Pfam" id="PF00413">
    <property type="entry name" value="Peptidase_M10"/>
    <property type="match status" value="1"/>
</dbReference>
<dbReference type="GO" id="GO:0008270">
    <property type="term" value="F:zinc ion binding"/>
    <property type="evidence" value="ECO:0007669"/>
    <property type="project" value="InterPro"/>
</dbReference>
<reference evidence="6" key="1">
    <citation type="journal article" date="2015" name="Nature">
        <title>Complex archaea that bridge the gap between prokaryotes and eukaryotes.</title>
        <authorList>
            <person name="Spang A."/>
            <person name="Saw J.H."/>
            <person name="Jorgensen S.L."/>
            <person name="Zaremba-Niedzwiedzka K."/>
            <person name="Martijn J."/>
            <person name="Lind A.E."/>
            <person name="van Eijk R."/>
            <person name="Schleper C."/>
            <person name="Guy L."/>
            <person name="Ettema T.J."/>
        </authorList>
    </citation>
    <scope>NUCLEOTIDE SEQUENCE</scope>
</reference>
<dbReference type="GO" id="GO:0031012">
    <property type="term" value="C:extracellular matrix"/>
    <property type="evidence" value="ECO:0007669"/>
    <property type="project" value="InterPro"/>
</dbReference>
<keyword evidence="4" id="KW-0862">Zinc</keyword>
<evidence type="ECO:0000256" key="4">
    <source>
        <dbReference type="ARBA" id="ARBA00022833"/>
    </source>
</evidence>
<name>A0A0F9M0F0_9ZZZZ</name>
<dbReference type="InterPro" id="IPR001818">
    <property type="entry name" value="Pept_M10_metallopeptidase"/>
</dbReference>
<evidence type="ECO:0000256" key="2">
    <source>
        <dbReference type="ARBA" id="ARBA00022723"/>
    </source>
</evidence>
<accession>A0A0F9M0F0</accession>
<sequence length="206" mass="23708">MKKLLLITLATILFLFSVSSCIVLRDRPISLYKKVKNTKISLHRCGLPVIYLINKNVPENVKTIIIRSFKYWDDLTEKNLFFYMGITNWSSDDIRSGIIVVVDIKELKTVEHEANGALAYTNLIWYTISGCLSNGGITIYKSSLELSDDRLESIIKHEVGHILGLGHSPHSKDLMHEVIRVFDRKKDLTEWELKAFKIYYDNKSAE</sequence>
<evidence type="ECO:0000259" key="5">
    <source>
        <dbReference type="Pfam" id="PF00413"/>
    </source>
</evidence>
<dbReference type="PROSITE" id="PS51257">
    <property type="entry name" value="PROKAR_LIPOPROTEIN"/>
    <property type="match status" value="1"/>
</dbReference>
<dbReference type="SUPFAM" id="SSF55486">
    <property type="entry name" value="Metalloproteases ('zincins'), catalytic domain"/>
    <property type="match status" value="1"/>
</dbReference>
<dbReference type="Gene3D" id="3.40.390.10">
    <property type="entry name" value="Collagenase (Catalytic Domain)"/>
    <property type="match status" value="1"/>
</dbReference>
<proteinExistence type="predicted"/>
<dbReference type="GO" id="GO:0004222">
    <property type="term" value="F:metalloendopeptidase activity"/>
    <property type="evidence" value="ECO:0007669"/>
    <property type="project" value="InterPro"/>
</dbReference>
<organism evidence="6">
    <name type="scientific">marine sediment metagenome</name>
    <dbReference type="NCBI Taxonomy" id="412755"/>
    <lineage>
        <taxon>unclassified sequences</taxon>
        <taxon>metagenomes</taxon>
        <taxon>ecological metagenomes</taxon>
    </lineage>
</organism>